<dbReference type="InterPro" id="IPR050176">
    <property type="entry name" value="LTTR"/>
</dbReference>
<dbReference type="NCBIfam" id="NF009888">
    <property type="entry name" value="PRK13348.1"/>
    <property type="match status" value="1"/>
</dbReference>
<keyword evidence="4" id="KW-0804">Transcription</keyword>
<protein>
    <submittedName>
        <fullName evidence="6">LysR family transcriptional regulator ArgP</fullName>
    </submittedName>
</protein>
<comment type="similarity">
    <text evidence="1">Belongs to the LysR transcriptional regulatory family.</text>
</comment>
<dbReference type="NCBIfam" id="TIGR03298">
    <property type="entry name" value="argP"/>
    <property type="match status" value="1"/>
</dbReference>
<evidence type="ECO:0000256" key="4">
    <source>
        <dbReference type="ARBA" id="ARBA00023163"/>
    </source>
</evidence>
<organism evidence="6 7">
    <name type="scientific">Acetobacter sacchari</name>
    <dbReference type="NCBI Taxonomy" id="2661687"/>
    <lineage>
        <taxon>Bacteria</taxon>
        <taxon>Pseudomonadati</taxon>
        <taxon>Pseudomonadota</taxon>
        <taxon>Alphaproteobacteria</taxon>
        <taxon>Acetobacterales</taxon>
        <taxon>Acetobacteraceae</taxon>
        <taxon>Acetobacter</taxon>
    </lineage>
</organism>
<dbReference type="Pfam" id="PF03466">
    <property type="entry name" value="LysR_substrate"/>
    <property type="match status" value="1"/>
</dbReference>
<feature type="domain" description="HTH lysR-type" evidence="5">
    <location>
        <begin position="2"/>
        <end position="58"/>
    </location>
</feature>
<dbReference type="InterPro" id="IPR000847">
    <property type="entry name" value="LysR_HTH_N"/>
</dbReference>
<dbReference type="RefSeq" id="WP_207884004.1">
    <property type="nucleotide sequence ID" value="NZ_JAFVMF010000037.1"/>
</dbReference>
<dbReference type="SUPFAM" id="SSF46785">
    <property type="entry name" value="Winged helix' DNA-binding domain"/>
    <property type="match status" value="1"/>
</dbReference>
<sequence>MLDYPALSAMAAVIREGGFERAAERLRITPSAVSQRVRSLEEKLGAVTIVRGKPCAPTELGALLCAHLDKVRLMENDLAAHLPLGAVALSESAVTLGIAVNADSLATWFPDALARFTASTKVLVDLKLDDEAHTAQRLRSGEVLAAVTADPDPVQGCQITQLGALRYVACASPAFAERHFPNGVTPGALAEAPVLRFDRRDALLARWMRAACGVEPSAPTHWAPSTAAFVDLAMIGVAWSLNPLPLIRPHLADGRLIDLAPGHQIDVPLYWQAARLEASALRRLTDAVRAAAALSLEPPASNRP</sequence>
<evidence type="ECO:0000256" key="3">
    <source>
        <dbReference type="ARBA" id="ARBA00023125"/>
    </source>
</evidence>
<evidence type="ECO:0000256" key="2">
    <source>
        <dbReference type="ARBA" id="ARBA00023015"/>
    </source>
</evidence>
<keyword evidence="3" id="KW-0238">DNA-binding</keyword>
<dbReference type="Gene3D" id="1.10.10.10">
    <property type="entry name" value="Winged helix-like DNA-binding domain superfamily/Winged helix DNA-binding domain"/>
    <property type="match status" value="1"/>
</dbReference>
<dbReference type="PROSITE" id="PS50931">
    <property type="entry name" value="HTH_LYSR"/>
    <property type="match status" value="1"/>
</dbReference>
<dbReference type="InterPro" id="IPR017685">
    <property type="entry name" value="ArgP"/>
</dbReference>
<dbReference type="PANTHER" id="PTHR30579">
    <property type="entry name" value="TRANSCRIPTIONAL REGULATOR"/>
    <property type="match status" value="1"/>
</dbReference>
<reference evidence="6 7" key="1">
    <citation type="submission" date="2021-03" db="EMBL/GenBank/DDBJ databases">
        <title>The complete genome sequence of Acetobacter sacchari TBRC 11175.</title>
        <authorList>
            <person name="Charoenyingcharoen P."/>
            <person name="Yukphan P."/>
        </authorList>
    </citation>
    <scope>NUCLEOTIDE SEQUENCE [LARGE SCALE GENOMIC DNA]</scope>
    <source>
        <strain evidence="6 7">TBRC 11175</strain>
    </source>
</reference>
<keyword evidence="2" id="KW-0805">Transcription regulation</keyword>
<dbReference type="InterPro" id="IPR036390">
    <property type="entry name" value="WH_DNA-bd_sf"/>
</dbReference>
<dbReference type="PANTHER" id="PTHR30579:SF2">
    <property type="entry name" value="HTH-TYPE TRANSCRIPTIONAL REGULATOR ARGP"/>
    <property type="match status" value="1"/>
</dbReference>
<gene>
    <name evidence="6" type="ORF">J2D73_19405</name>
</gene>
<dbReference type="NCBIfam" id="NF002964">
    <property type="entry name" value="PRK03635.1"/>
    <property type="match status" value="1"/>
</dbReference>
<dbReference type="Gene3D" id="3.40.190.290">
    <property type="match status" value="1"/>
</dbReference>
<evidence type="ECO:0000256" key="1">
    <source>
        <dbReference type="ARBA" id="ARBA00009437"/>
    </source>
</evidence>
<evidence type="ECO:0000259" key="5">
    <source>
        <dbReference type="PROSITE" id="PS50931"/>
    </source>
</evidence>
<comment type="caution">
    <text evidence="6">The sequence shown here is derived from an EMBL/GenBank/DDBJ whole genome shotgun (WGS) entry which is preliminary data.</text>
</comment>
<dbReference type="Pfam" id="PF00126">
    <property type="entry name" value="HTH_1"/>
    <property type="match status" value="1"/>
</dbReference>
<proteinExistence type="inferred from homology"/>
<evidence type="ECO:0000313" key="7">
    <source>
        <dbReference type="Proteomes" id="UP000664771"/>
    </source>
</evidence>
<dbReference type="SUPFAM" id="SSF53850">
    <property type="entry name" value="Periplasmic binding protein-like II"/>
    <property type="match status" value="1"/>
</dbReference>
<dbReference type="Proteomes" id="UP000664771">
    <property type="component" value="Unassembled WGS sequence"/>
</dbReference>
<keyword evidence="7" id="KW-1185">Reference proteome</keyword>
<evidence type="ECO:0000313" key="6">
    <source>
        <dbReference type="EMBL" id="MBO1361953.1"/>
    </source>
</evidence>
<name>A0ABS3M1D1_9PROT</name>
<dbReference type="InterPro" id="IPR036388">
    <property type="entry name" value="WH-like_DNA-bd_sf"/>
</dbReference>
<dbReference type="InterPro" id="IPR005119">
    <property type="entry name" value="LysR_subst-bd"/>
</dbReference>
<dbReference type="EMBL" id="JAFVMF010000037">
    <property type="protein sequence ID" value="MBO1361953.1"/>
    <property type="molecule type" value="Genomic_DNA"/>
</dbReference>
<accession>A0ABS3M1D1</accession>